<evidence type="ECO:0000313" key="3">
    <source>
        <dbReference type="Proteomes" id="UP000264217"/>
    </source>
</evidence>
<evidence type="ECO:0000256" key="1">
    <source>
        <dbReference type="SAM" id="MobiDB-lite"/>
    </source>
</evidence>
<dbReference type="RefSeq" id="WP_117391249.1">
    <property type="nucleotide sequence ID" value="NZ_QWDC01000001.1"/>
</dbReference>
<proteinExistence type="predicted"/>
<dbReference type="OrthoDB" id="1366124at2"/>
<comment type="caution">
    <text evidence="2">The sequence shown here is derived from an EMBL/GenBank/DDBJ whole genome shotgun (WGS) entry which is preliminary data.</text>
</comment>
<sequence length="70" mass="8229">MSEFRLDRSAFKLQSAKEAADHDSYYQKMPLQERAKVINYLKSVAYNYPEDNPPRLDRTAFSIRSRRSNG</sequence>
<feature type="region of interest" description="Disordered" evidence="1">
    <location>
        <begin position="49"/>
        <end position="70"/>
    </location>
</feature>
<gene>
    <name evidence="2" type="ORF">D0C36_09335</name>
</gene>
<dbReference type="AlphaFoldDB" id="A0A372P191"/>
<keyword evidence="3" id="KW-1185">Reference proteome</keyword>
<accession>A0A372P191</accession>
<dbReference type="Proteomes" id="UP000264217">
    <property type="component" value="Unassembled WGS sequence"/>
</dbReference>
<name>A0A372P191_9SPHI</name>
<organism evidence="2 3">
    <name type="scientific">Mucilaginibacter conchicola</name>
    <dbReference type="NCBI Taxonomy" id="2303333"/>
    <lineage>
        <taxon>Bacteria</taxon>
        <taxon>Pseudomonadati</taxon>
        <taxon>Bacteroidota</taxon>
        <taxon>Sphingobacteriia</taxon>
        <taxon>Sphingobacteriales</taxon>
        <taxon>Sphingobacteriaceae</taxon>
        <taxon>Mucilaginibacter</taxon>
    </lineage>
</organism>
<protein>
    <submittedName>
        <fullName evidence="2">Uncharacterized protein</fullName>
    </submittedName>
</protein>
<reference evidence="2 3" key="1">
    <citation type="submission" date="2018-08" db="EMBL/GenBank/DDBJ databases">
        <title>Mucilaginibacter sp. MYSH2.</title>
        <authorList>
            <person name="Seo T."/>
        </authorList>
    </citation>
    <scope>NUCLEOTIDE SEQUENCE [LARGE SCALE GENOMIC DNA]</scope>
    <source>
        <strain evidence="2 3">MYSH2</strain>
    </source>
</reference>
<evidence type="ECO:0000313" key="2">
    <source>
        <dbReference type="EMBL" id="RFZ95699.1"/>
    </source>
</evidence>
<dbReference type="EMBL" id="QWDC01000001">
    <property type="protein sequence ID" value="RFZ95699.1"/>
    <property type="molecule type" value="Genomic_DNA"/>
</dbReference>